<feature type="transmembrane region" description="Helical" evidence="1">
    <location>
        <begin position="101"/>
        <end position="124"/>
    </location>
</feature>
<comment type="caution">
    <text evidence="2">The sequence shown here is derived from an EMBL/GenBank/DDBJ whole genome shotgun (WGS) entry which is preliminary data.</text>
</comment>
<keyword evidence="3" id="KW-1185">Reference proteome</keyword>
<gene>
    <name evidence="2" type="ORF">K431DRAFT_289516</name>
</gene>
<keyword evidence="1" id="KW-0812">Transmembrane</keyword>
<evidence type="ECO:0000313" key="2">
    <source>
        <dbReference type="EMBL" id="KAF2716289.1"/>
    </source>
</evidence>
<evidence type="ECO:0000256" key="1">
    <source>
        <dbReference type="SAM" id="Phobius"/>
    </source>
</evidence>
<dbReference type="AlphaFoldDB" id="A0A9P4PYB9"/>
<proteinExistence type="predicted"/>
<accession>A0A9P4PYB9</accession>
<name>A0A9P4PYB9_9PEZI</name>
<dbReference type="Proteomes" id="UP000799441">
    <property type="component" value="Unassembled WGS sequence"/>
</dbReference>
<keyword evidence="1" id="KW-1133">Transmembrane helix</keyword>
<protein>
    <submittedName>
        <fullName evidence="2">Uncharacterized protein</fullName>
    </submittedName>
</protein>
<dbReference type="Pfam" id="PF14087">
    <property type="entry name" value="DUF4267"/>
    <property type="match status" value="1"/>
</dbReference>
<feature type="transmembrane region" description="Helical" evidence="1">
    <location>
        <begin position="130"/>
        <end position="149"/>
    </location>
</feature>
<dbReference type="OrthoDB" id="3905156at2759"/>
<evidence type="ECO:0000313" key="3">
    <source>
        <dbReference type="Proteomes" id="UP000799441"/>
    </source>
</evidence>
<reference evidence="2" key="1">
    <citation type="journal article" date="2020" name="Stud. Mycol.">
        <title>101 Dothideomycetes genomes: a test case for predicting lifestyles and emergence of pathogens.</title>
        <authorList>
            <person name="Haridas S."/>
            <person name="Albert R."/>
            <person name="Binder M."/>
            <person name="Bloem J."/>
            <person name="Labutti K."/>
            <person name="Salamov A."/>
            <person name="Andreopoulos B."/>
            <person name="Baker S."/>
            <person name="Barry K."/>
            <person name="Bills G."/>
            <person name="Bluhm B."/>
            <person name="Cannon C."/>
            <person name="Castanera R."/>
            <person name="Culley D."/>
            <person name="Daum C."/>
            <person name="Ezra D."/>
            <person name="Gonzalez J."/>
            <person name="Henrissat B."/>
            <person name="Kuo A."/>
            <person name="Liang C."/>
            <person name="Lipzen A."/>
            <person name="Lutzoni F."/>
            <person name="Magnuson J."/>
            <person name="Mondo S."/>
            <person name="Nolan M."/>
            <person name="Ohm R."/>
            <person name="Pangilinan J."/>
            <person name="Park H.-J."/>
            <person name="Ramirez L."/>
            <person name="Alfaro M."/>
            <person name="Sun H."/>
            <person name="Tritt A."/>
            <person name="Yoshinaga Y."/>
            <person name="Zwiers L.-H."/>
            <person name="Turgeon B."/>
            <person name="Goodwin S."/>
            <person name="Spatafora J."/>
            <person name="Crous P."/>
            <person name="Grigoriev I."/>
        </authorList>
    </citation>
    <scope>NUCLEOTIDE SEQUENCE</scope>
    <source>
        <strain evidence="2">CBS 116435</strain>
    </source>
</reference>
<keyword evidence="1" id="KW-0472">Membrane</keyword>
<organism evidence="2 3">
    <name type="scientific">Polychaeton citri CBS 116435</name>
    <dbReference type="NCBI Taxonomy" id="1314669"/>
    <lineage>
        <taxon>Eukaryota</taxon>
        <taxon>Fungi</taxon>
        <taxon>Dikarya</taxon>
        <taxon>Ascomycota</taxon>
        <taxon>Pezizomycotina</taxon>
        <taxon>Dothideomycetes</taxon>
        <taxon>Dothideomycetidae</taxon>
        <taxon>Capnodiales</taxon>
        <taxon>Capnodiaceae</taxon>
        <taxon>Polychaeton</taxon>
    </lineage>
</organism>
<dbReference type="EMBL" id="MU003882">
    <property type="protein sequence ID" value="KAF2716289.1"/>
    <property type="molecule type" value="Genomic_DNA"/>
</dbReference>
<dbReference type="InterPro" id="IPR025363">
    <property type="entry name" value="DUF4267"/>
</dbReference>
<sequence>MNIFRETYAYLPPPAETLAILVGCLELIPFGLGGLADRKAFAKGYGLPIDSQTQSIALPTEAEKRKDEETKEALVAAIAVRNLEKGLMIMAFACYWRDRKALGTVLATGFVTTVVDLLVVRWYGLKEAVPGHWIGVVNSTLIGGSLLYWNRNSAWWWQTS</sequence>